<accession>A0A6L8W6G8</accession>
<evidence type="ECO:0000313" key="2">
    <source>
        <dbReference type="EMBL" id="MZR30658.1"/>
    </source>
</evidence>
<organism evidence="2 3">
    <name type="scientific">Sneathiella litorea</name>
    <dbReference type="NCBI Taxonomy" id="2606216"/>
    <lineage>
        <taxon>Bacteria</taxon>
        <taxon>Pseudomonadati</taxon>
        <taxon>Pseudomonadota</taxon>
        <taxon>Alphaproteobacteria</taxon>
        <taxon>Sneathiellales</taxon>
        <taxon>Sneathiellaceae</taxon>
        <taxon>Sneathiella</taxon>
    </lineage>
</organism>
<evidence type="ECO:0000313" key="3">
    <source>
        <dbReference type="Proteomes" id="UP000476030"/>
    </source>
</evidence>
<feature type="region of interest" description="Disordered" evidence="1">
    <location>
        <begin position="106"/>
        <end position="126"/>
    </location>
</feature>
<dbReference type="RefSeq" id="WP_161315220.1">
    <property type="nucleotide sequence ID" value="NZ_WTUW01000002.1"/>
</dbReference>
<name>A0A6L8W6G8_9PROT</name>
<evidence type="ECO:0000256" key="1">
    <source>
        <dbReference type="SAM" id="MobiDB-lite"/>
    </source>
</evidence>
<keyword evidence="3" id="KW-1185">Reference proteome</keyword>
<proteinExistence type="predicted"/>
<comment type="caution">
    <text evidence="2">The sequence shown here is derived from an EMBL/GenBank/DDBJ whole genome shotgun (WGS) entry which is preliminary data.</text>
</comment>
<gene>
    <name evidence="2" type="ORF">GQE98_08425</name>
</gene>
<protein>
    <submittedName>
        <fullName evidence="2">Uncharacterized protein</fullName>
    </submittedName>
</protein>
<dbReference type="EMBL" id="WTUW01000002">
    <property type="protein sequence ID" value="MZR30658.1"/>
    <property type="molecule type" value="Genomic_DNA"/>
</dbReference>
<dbReference type="Proteomes" id="UP000476030">
    <property type="component" value="Unassembled WGS sequence"/>
</dbReference>
<reference evidence="2 3" key="1">
    <citation type="submission" date="2019-12" db="EMBL/GenBank/DDBJ databases">
        <title>Snethiella sp. nov. sp. isolated from sea sand.</title>
        <authorList>
            <person name="Kim J."/>
            <person name="Jeong S.E."/>
            <person name="Jung H.S."/>
            <person name="Jeon C.O."/>
        </authorList>
    </citation>
    <scope>NUCLEOTIDE SEQUENCE [LARGE SCALE GENOMIC DNA]</scope>
    <source>
        <strain evidence="2 3">DP05</strain>
    </source>
</reference>
<dbReference type="AlphaFoldDB" id="A0A6L8W6G8"/>
<sequence length="126" mass="14177">MSGSLDYSNADVVDRLVSLYDHSFGGKPRGRYRISMKLMCRIVNQRRLWPEQVEAIRRGLYETGHILIDLGTYFVVVNQQTFSSYRRLNEASIATLEDALAAEISTEIEEDTPSKSEDQGQVASSG</sequence>